<organism evidence="2 3">
    <name type="scientific">Caloranaerobacter azorensis H53214</name>
    <dbReference type="NCBI Taxonomy" id="1156417"/>
    <lineage>
        <taxon>Bacteria</taxon>
        <taxon>Bacillati</taxon>
        <taxon>Bacillota</taxon>
        <taxon>Tissierellia</taxon>
        <taxon>Tissierellales</taxon>
        <taxon>Thermohalobacteraceae</taxon>
        <taxon>Caloranaerobacter</taxon>
    </lineage>
</organism>
<evidence type="ECO:0000313" key="2">
    <source>
        <dbReference type="EMBL" id="KGG80629.1"/>
    </source>
</evidence>
<dbReference type="InterPro" id="IPR002035">
    <property type="entry name" value="VWF_A"/>
</dbReference>
<dbReference type="CDD" id="cd00198">
    <property type="entry name" value="vWFA"/>
    <property type="match status" value="1"/>
</dbReference>
<dbReference type="PROSITE" id="PS50234">
    <property type="entry name" value="VWFA"/>
    <property type="match status" value="2"/>
</dbReference>
<dbReference type="Gene3D" id="3.40.50.410">
    <property type="entry name" value="von Willebrand factor, type A domain"/>
    <property type="match status" value="1"/>
</dbReference>
<dbReference type="SUPFAM" id="SSF53300">
    <property type="entry name" value="vWA-like"/>
    <property type="match status" value="2"/>
</dbReference>
<dbReference type="Pfam" id="PF13519">
    <property type="entry name" value="VWA_2"/>
    <property type="match status" value="1"/>
</dbReference>
<feature type="domain" description="VWFA" evidence="1">
    <location>
        <begin position="1"/>
        <end position="82"/>
    </location>
</feature>
<dbReference type="STRING" id="1156417.Y919_05190"/>
<accession>A0A096CVR4</accession>
<proteinExistence type="predicted"/>
<dbReference type="EMBL" id="AZTB01000019">
    <property type="protein sequence ID" value="KGG80629.1"/>
    <property type="molecule type" value="Genomic_DNA"/>
</dbReference>
<feature type="domain" description="VWFA" evidence="1">
    <location>
        <begin position="132"/>
        <end position="238"/>
    </location>
</feature>
<sequence length="238" mass="26120">MDKKGLIRQIILVSDGESNVGINPIEVSKKAKELGITVSTIGIVNNRTKEKPLAEIQQIANQGGGIWEITDLENFSKTMEMLTVKTVHKTIQEAVNKELKNILGEGLEDFNPESRRKIIDVIDKFGEEVDIRCCIVIDLSGSMTNKISIAKKSIVNLLRTLKQRKGKTEIAVIGFPGTDYEFYKTICDFTEDIDELQKSLSNIATGGTTPTGPALKRAVEMLLGTAEVNKGMLAANIV</sequence>
<evidence type="ECO:0000313" key="3">
    <source>
        <dbReference type="Proteomes" id="UP000029622"/>
    </source>
</evidence>
<dbReference type="Pfam" id="PF00092">
    <property type="entry name" value="VWA"/>
    <property type="match status" value="1"/>
</dbReference>
<evidence type="ECO:0000259" key="1">
    <source>
        <dbReference type="PROSITE" id="PS50234"/>
    </source>
</evidence>
<dbReference type="AlphaFoldDB" id="A0A096CVR4"/>
<reference evidence="2 3" key="1">
    <citation type="submission" date="2013-12" db="EMBL/GenBank/DDBJ databases">
        <title>Draft genome sequence of Caloranaerobacter sp. H53214.</title>
        <authorList>
            <person name="Jiang L.J."/>
            <person name="Shao Z.Z."/>
            <person name="Long M.N."/>
        </authorList>
    </citation>
    <scope>NUCLEOTIDE SEQUENCE [LARGE SCALE GENOMIC DNA]</scope>
    <source>
        <strain evidence="2 3">H53214</strain>
    </source>
</reference>
<gene>
    <name evidence="2" type="ORF">Y919_05190</name>
</gene>
<name>A0A096CVR4_9FIRM</name>
<comment type="caution">
    <text evidence="2">The sequence shown here is derived from an EMBL/GenBank/DDBJ whole genome shotgun (WGS) entry which is preliminary data.</text>
</comment>
<dbReference type="InterPro" id="IPR036465">
    <property type="entry name" value="vWFA_dom_sf"/>
</dbReference>
<protein>
    <recommendedName>
        <fullName evidence="1">VWFA domain-containing protein</fullName>
    </recommendedName>
</protein>
<dbReference type="Proteomes" id="UP000029622">
    <property type="component" value="Unassembled WGS sequence"/>
</dbReference>